<evidence type="ECO:0000256" key="4">
    <source>
        <dbReference type="ARBA" id="ARBA00022723"/>
    </source>
</evidence>
<keyword evidence="5" id="KW-0378">Hydrolase</keyword>
<dbReference type="InterPro" id="IPR016047">
    <property type="entry name" value="M23ase_b-sheet_dom"/>
</dbReference>
<proteinExistence type="predicted"/>
<keyword evidence="3" id="KW-0645">Protease</keyword>
<dbReference type="PANTHER" id="PTHR21666:SF288">
    <property type="entry name" value="CELL DIVISION PROTEIN YTFB"/>
    <property type="match status" value="1"/>
</dbReference>
<evidence type="ECO:0000256" key="6">
    <source>
        <dbReference type="ARBA" id="ARBA00022833"/>
    </source>
</evidence>
<keyword evidence="4" id="KW-0479">Metal-binding</keyword>
<evidence type="ECO:0000313" key="11">
    <source>
        <dbReference type="Proteomes" id="UP000774935"/>
    </source>
</evidence>
<evidence type="ECO:0000259" key="9">
    <source>
        <dbReference type="Pfam" id="PF19425"/>
    </source>
</evidence>
<keyword evidence="6" id="KW-0862">Zinc</keyword>
<feature type="domain" description="Csd3-like second N-terminal" evidence="9">
    <location>
        <begin position="159"/>
        <end position="277"/>
    </location>
</feature>
<keyword evidence="11" id="KW-1185">Reference proteome</keyword>
<protein>
    <submittedName>
        <fullName evidence="10">Peptidoglycan DD-metalloendopeptidase family protein</fullName>
    </submittedName>
</protein>
<dbReference type="SUPFAM" id="SSF51261">
    <property type="entry name" value="Duplicated hybrid motif"/>
    <property type="match status" value="1"/>
</dbReference>
<dbReference type="InterPro" id="IPR011055">
    <property type="entry name" value="Dup_hybrid_motif"/>
</dbReference>
<comment type="caution">
    <text evidence="10">The sequence shown here is derived from an EMBL/GenBank/DDBJ whole genome shotgun (WGS) entry which is preliminary data.</text>
</comment>
<reference evidence="10 11" key="1">
    <citation type="submission" date="2021-07" db="EMBL/GenBank/DDBJ databases">
        <authorList>
            <person name="Kim M.K."/>
        </authorList>
    </citation>
    <scope>NUCLEOTIDE SEQUENCE [LARGE SCALE GENOMIC DNA]</scope>
    <source>
        <strain evidence="10 11">HLY7-15</strain>
    </source>
</reference>
<dbReference type="InterPro" id="IPR045834">
    <property type="entry name" value="Csd3_N2"/>
</dbReference>
<dbReference type="Gene3D" id="2.70.70.10">
    <property type="entry name" value="Glucose Permease (Domain IIA)"/>
    <property type="match status" value="1"/>
</dbReference>
<feature type="domain" description="M23ase beta-sheet core" evidence="8">
    <location>
        <begin position="290"/>
        <end position="385"/>
    </location>
</feature>
<dbReference type="Proteomes" id="UP000774935">
    <property type="component" value="Unassembled WGS sequence"/>
</dbReference>
<evidence type="ECO:0000313" key="10">
    <source>
        <dbReference type="EMBL" id="MBW3363591.1"/>
    </source>
</evidence>
<accession>A0ABS6X926</accession>
<comment type="cofactor">
    <cofactor evidence="1">
        <name>Zn(2+)</name>
        <dbReference type="ChEBI" id="CHEBI:29105"/>
    </cofactor>
</comment>
<dbReference type="Gene3D" id="3.10.450.350">
    <property type="match status" value="2"/>
</dbReference>
<evidence type="ECO:0000256" key="2">
    <source>
        <dbReference type="ARBA" id="ARBA00004196"/>
    </source>
</evidence>
<dbReference type="PANTHER" id="PTHR21666">
    <property type="entry name" value="PEPTIDASE-RELATED"/>
    <property type="match status" value="1"/>
</dbReference>
<dbReference type="CDD" id="cd12797">
    <property type="entry name" value="M23_peptidase"/>
    <property type="match status" value="1"/>
</dbReference>
<dbReference type="Pfam" id="PF01551">
    <property type="entry name" value="Peptidase_M23"/>
    <property type="match status" value="1"/>
</dbReference>
<dbReference type="EMBL" id="JAHWXQ010000001">
    <property type="protein sequence ID" value="MBW3363591.1"/>
    <property type="molecule type" value="Genomic_DNA"/>
</dbReference>
<evidence type="ECO:0000256" key="5">
    <source>
        <dbReference type="ARBA" id="ARBA00022801"/>
    </source>
</evidence>
<name>A0ABS6X926_9BACT</name>
<evidence type="ECO:0000256" key="7">
    <source>
        <dbReference type="ARBA" id="ARBA00023049"/>
    </source>
</evidence>
<evidence type="ECO:0000256" key="3">
    <source>
        <dbReference type="ARBA" id="ARBA00022670"/>
    </source>
</evidence>
<keyword evidence="7" id="KW-0482">Metalloprotease</keyword>
<evidence type="ECO:0000259" key="8">
    <source>
        <dbReference type="Pfam" id="PF01551"/>
    </source>
</evidence>
<sequence length="441" mass="49546">MFKRSIGLAILVAVSLLVFFTVVQNLTFEKASAHSKPNPVAKSAPEPNVKAPAPIVYGIPTDSLEIVEATVKRGENLSEILDNYNVSLTTISDLAKKSKPVFNVRRISANRNYTILHLPDSGKTAQYFIYEPSETEYVIYDLRKELNVTLEKRKIDTVERAIAGIIQNSLFVALTEAGGSAQLVNHFADIYAWRLDLNRLQPGDKFKLIYDEHVVNGKTIGFGKIKSAYFEHEGKELYAIGFDQGKGMGYYDQEGKSLKRAFLREPLEFSRISSRFTKSRFHPVQKRYKPHLGTDFAARSGTPIRTVGDGVVLEAKYTRGNGYYVKIKHNKTYTTQYLHMSRFAKGMRAGKRVKQGQTIGYVGSTGLATGPHLCYRFWKNGKQVDALRVKLPSADPVKKSKLDEFEQLKEATINQMQAINFDGSQQQELLASDKQELQKGA</sequence>
<dbReference type="InterPro" id="IPR050570">
    <property type="entry name" value="Cell_wall_metabolism_enzyme"/>
</dbReference>
<comment type="subcellular location">
    <subcellularLocation>
        <location evidence="2">Cell envelope</location>
    </subcellularLocation>
</comment>
<evidence type="ECO:0000256" key="1">
    <source>
        <dbReference type="ARBA" id="ARBA00001947"/>
    </source>
</evidence>
<gene>
    <name evidence="10" type="ORF">KYK27_00955</name>
</gene>
<dbReference type="RefSeq" id="WP_199108200.1">
    <property type="nucleotide sequence ID" value="NZ_JAHWXQ010000001.1"/>
</dbReference>
<dbReference type="Pfam" id="PF19425">
    <property type="entry name" value="Csd3_N2"/>
    <property type="match status" value="1"/>
</dbReference>
<organism evidence="10 11">
    <name type="scientific">Pontibacter populi</name>
    <dbReference type="NCBI Taxonomy" id="890055"/>
    <lineage>
        <taxon>Bacteria</taxon>
        <taxon>Pseudomonadati</taxon>
        <taxon>Bacteroidota</taxon>
        <taxon>Cytophagia</taxon>
        <taxon>Cytophagales</taxon>
        <taxon>Hymenobacteraceae</taxon>
        <taxon>Pontibacter</taxon>
    </lineage>
</organism>